<sequence>MARFLLLFFSFCLLHFCVKAQQKGFCLGAELTPGIMDNQNAYDGPRIGGTMNVGLDAVYMNDSSYGIYTGLQYHGYAYRLNEKVSYLPGTQTLYYLELPIAFRYVLKLSKPSSLFFNAGIIFSIRTYAKFSASAEGPNGYYVSGTNTQDFVLTVPKPFLDIGWLHRLSDNAFFSVGWHLSSALNDVHKTNSVPVGTNKCTMTVAALKIGMLFYFNHSPNR</sequence>
<feature type="domain" description="Outer membrane protein beta-barrel" evidence="2">
    <location>
        <begin position="38"/>
        <end position="152"/>
    </location>
</feature>
<accession>A0A2W2AEE8</accession>
<evidence type="ECO:0000313" key="4">
    <source>
        <dbReference type="Proteomes" id="UP000248745"/>
    </source>
</evidence>
<gene>
    <name evidence="3" type="ORF">DN068_15650</name>
</gene>
<dbReference type="RefSeq" id="WP_110999884.1">
    <property type="nucleotide sequence ID" value="NZ_QKTW01000021.1"/>
</dbReference>
<organism evidence="3 4">
    <name type="scientific">Taibaiella soli</name>
    <dbReference type="NCBI Taxonomy" id="1649169"/>
    <lineage>
        <taxon>Bacteria</taxon>
        <taxon>Pseudomonadati</taxon>
        <taxon>Bacteroidota</taxon>
        <taxon>Chitinophagia</taxon>
        <taxon>Chitinophagales</taxon>
        <taxon>Chitinophagaceae</taxon>
        <taxon>Taibaiella</taxon>
    </lineage>
</organism>
<name>A0A2W2AEE8_9BACT</name>
<proteinExistence type="predicted"/>
<reference evidence="3 4" key="1">
    <citation type="submission" date="2018-06" db="EMBL/GenBank/DDBJ databases">
        <title>Mucibacter soli gen. nov., sp. nov., a new member of the family Chitinophagaceae producing mucin.</title>
        <authorList>
            <person name="Kim M.-K."/>
            <person name="Park S."/>
            <person name="Kim T.-S."/>
            <person name="Joung Y."/>
            <person name="Han J.-H."/>
            <person name="Kim S.B."/>
        </authorList>
    </citation>
    <scope>NUCLEOTIDE SEQUENCE [LARGE SCALE GENOMIC DNA]</scope>
    <source>
        <strain evidence="3 4">R1-15</strain>
    </source>
</reference>
<evidence type="ECO:0000256" key="1">
    <source>
        <dbReference type="SAM" id="SignalP"/>
    </source>
</evidence>
<dbReference type="Pfam" id="PF13568">
    <property type="entry name" value="OMP_b-brl_2"/>
    <property type="match status" value="1"/>
</dbReference>
<keyword evidence="1" id="KW-0732">Signal</keyword>
<dbReference type="InterPro" id="IPR025665">
    <property type="entry name" value="Beta-barrel_OMP_2"/>
</dbReference>
<dbReference type="EMBL" id="QKTW01000021">
    <property type="protein sequence ID" value="PZF71942.1"/>
    <property type="molecule type" value="Genomic_DNA"/>
</dbReference>
<dbReference type="Proteomes" id="UP000248745">
    <property type="component" value="Unassembled WGS sequence"/>
</dbReference>
<evidence type="ECO:0000313" key="3">
    <source>
        <dbReference type="EMBL" id="PZF71942.1"/>
    </source>
</evidence>
<feature type="chain" id="PRO_5015838848" description="Outer membrane protein beta-barrel domain-containing protein" evidence="1">
    <location>
        <begin position="21"/>
        <end position="220"/>
    </location>
</feature>
<keyword evidence="4" id="KW-1185">Reference proteome</keyword>
<comment type="caution">
    <text evidence="3">The sequence shown here is derived from an EMBL/GenBank/DDBJ whole genome shotgun (WGS) entry which is preliminary data.</text>
</comment>
<dbReference type="AlphaFoldDB" id="A0A2W2AEE8"/>
<protein>
    <recommendedName>
        <fullName evidence="2">Outer membrane protein beta-barrel domain-containing protein</fullName>
    </recommendedName>
</protein>
<feature type="signal peptide" evidence="1">
    <location>
        <begin position="1"/>
        <end position="20"/>
    </location>
</feature>
<evidence type="ECO:0000259" key="2">
    <source>
        <dbReference type="Pfam" id="PF13568"/>
    </source>
</evidence>